<feature type="domain" description="Nascent polypeptide-associated complex subunit alpha-like UBA" evidence="2">
    <location>
        <begin position="97"/>
        <end position="136"/>
    </location>
</feature>
<proteinExistence type="predicted"/>
<feature type="region of interest" description="Disordered" evidence="1">
    <location>
        <begin position="1"/>
        <end position="95"/>
    </location>
</feature>
<feature type="compositionally biased region" description="Low complexity" evidence="1">
    <location>
        <begin position="26"/>
        <end position="36"/>
    </location>
</feature>
<dbReference type="EMBL" id="JAVRRG010000004">
    <property type="protein sequence ID" value="KAK5101556.1"/>
    <property type="molecule type" value="Genomic_DNA"/>
</dbReference>
<evidence type="ECO:0000313" key="4">
    <source>
        <dbReference type="Proteomes" id="UP001345013"/>
    </source>
</evidence>
<comment type="caution">
    <text evidence="3">The sequence shown here is derived from an EMBL/GenBank/DDBJ whole genome shotgun (WGS) entry which is preliminary data.</text>
</comment>
<protein>
    <recommendedName>
        <fullName evidence="2">Nascent polypeptide-associated complex subunit alpha-like UBA domain-containing protein</fullName>
    </recommendedName>
</protein>
<feature type="compositionally biased region" description="Basic and acidic residues" evidence="1">
    <location>
        <begin position="78"/>
        <end position="94"/>
    </location>
</feature>
<dbReference type="InterPro" id="IPR044034">
    <property type="entry name" value="NAC-like_UBA"/>
</dbReference>
<evidence type="ECO:0000259" key="2">
    <source>
        <dbReference type="Pfam" id="PF19026"/>
    </source>
</evidence>
<name>A0ABR0KND9_9EURO</name>
<gene>
    <name evidence="3" type="ORF">LTR24_000612</name>
</gene>
<dbReference type="CDD" id="cd14361">
    <property type="entry name" value="UBA_HYPK"/>
    <property type="match status" value="1"/>
</dbReference>
<reference evidence="3 4" key="1">
    <citation type="submission" date="2023-08" db="EMBL/GenBank/DDBJ databases">
        <title>Black Yeasts Isolated from many extreme environments.</title>
        <authorList>
            <person name="Coleine C."/>
            <person name="Stajich J.E."/>
            <person name="Selbmann L."/>
        </authorList>
    </citation>
    <scope>NUCLEOTIDE SEQUENCE [LARGE SCALE GENOMIC DNA]</scope>
    <source>
        <strain evidence="3 4">CCFEE 5885</strain>
    </source>
</reference>
<keyword evidence="4" id="KW-1185">Reference proteome</keyword>
<evidence type="ECO:0000256" key="1">
    <source>
        <dbReference type="SAM" id="MobiDB-lite"/>
    </source>
</evidence>
<feature type="compositionally biased region" description="Polar residues" evidence="1">
    <location>
        <begin position="37"/>
        <end position="52"/>
    </location>
</feature>
<evidence type="ECO:0000313" key="3">
    <source>
        <dbReference type="EMBL" id="KAK5101556.1"/>
    </source>
</evidence>
<dbReference type="Pfam" id="PF19026">
    <property type="entry name" value="UBA_HYPK"/>
    <property type="match status" value="1"/>
</dbReference>
<dbReference type="InterPro" id="IPR038922">
    <property type="entry name" value="HYPK_UBA"/>
</dbReference>
<dbReference type="PANTHER" id="PTHR31184">
    <property type="entry name" value="HUNTINGTIN-INTERACTING PROTEIN K FAMILY MEMBER"/>
    <property type="match status" value="1"/>
</dbReference>
<dbReference type="PANTHER" id="PTHR31184:SF2">
    <property type="entry name" value="HUNTINGTIN-INTERACTING PROTEIN K"/>
    <property type="match status" value="1"/>
</dbReference>
<sequence length="143" mass="15234">MAEPIPSANDNEEVQQPTNAEDRKAAAALDALNANDMSQDNGESQGTKQPNAGHQDALMKAMGRLEAVAGTGSKGTNKKSDEKKEAVKKEAEVKKKVKVSQEDVQFLVGELDLSKTKATDLLKAHDGSLNEAVKSFVMPTVKA</sequence>
<accession>A0ABR0KND9</accession>
<dbReference type="InterPro" id="IPR052617">
    <property type="entry name" value="Huntingtin-int_K"/>
</dbReference>
<organism evidence="3 4">
    <name type="scientific">Lithohypha guttulata</name>
    <dbReference type="NCBI Taxonomy" id="1690604"/>
    <lineage>
        <taxon>Eukaryota</taxon>
        <taxon>Fungi</taxon>
        <taxon>Dikarya</taxon>
        <taxon>Ascomycota</taxon>
        <taxon>Pezizomycotina</taxon>
        <taxon>Eurotiomycetes</taxon>
        <taxon>Chaetothyriomycetidae</taxon>
        <taxon>Chaetothyriales</taxon>
        <taxon>Trichomeriaceae</taxon>
        <taxon>Lithohypha</taxon>
    </lineage>
</organism>
<dbReference type="Proteomes" id="UP001345013">
    <property type="component" value="Unassembled WGS sequence"/>
</dbReference>